<evidence type="ECO:0000313" key="5">
    <source>
        <dbReference type="EMBL" id="SUA70336.1"/>
    </source>
</evidence>
<dbReference type="InterPro" id="IPR010998">
    <property type="entry name" value="Integrase_recombinase_N"/>
</dbReference>
<evidence type="ECO:0000259" key="4">
    <source>
        <dbReference type="PROSITE" id="PS51898"/>
    </source>
</evidence>
<evidence type="ECO:0000313" key="6">
    <source>
        <dbReference type="Proteomes" id="UP000254400"/>
    </source>
</evidence>
<dbReference type="RefSeq" id="WP_019687731.1">
    <property type="nucleotide sequence ID" value="NZ_CP036496.1"/>
</dbReference>
<comment type="similarity">
    <text evidence="1">Belongs to the 'phage' integrase family.</text>
</comment>
<dbReference type="InterPro" id="IPR011010">
    <property type="entry name" value="DNA_brk_join_enz"/>
</dbReference>
<evidence type="ECO:0000256" key="3">
    <source>
        <dbReference type="ARBA" id="ARBA00023172"/>
    </source>
</evidence>
<dbReference type="GO" id="GO:0006310">
    <property type="term" value="P:DNA recombination"/>
    <property type="evidence" value="ECO:0007669"/>
    <property type="project" value="UniProtKB-KW"/>
</dbReference>
<dbReference type="CDD" id="cd00397">
    <property type="entry name" value="DNA_BRE_C"/>
    <property type="match status" value="1"/>
</dbReference>
<protein>
    <submittedName>
        <fullName evidence="5">Tyrosine recombinase XerD</fullName>
    </submittedName>
</protein>
<dbReference type="GO" id="GO:0015074">
    <property type="term" value="P:DNA integration"/>
    <property type="evidence" value="ECO:0007669"/>
    <property type="project" value="InterPro"/>
</dbReference>
<organism evidence="5 6">
    <name type="scientific">Paenibacillus polymyxa</name>
    <name type="common">Bacillus polymyxa</name>
    <dbReference type="NCBI Taxonomy" id="1406"/>
    <lineage>
        <taxon>Bacteria</taxon>
        <taxon>Bacillati</taxon>
        <taxon>Bacillota</taxon>
        <taxon>Bacilli</taxon>
        <taxon>Bacillales</taxon>
        <taxon>Paenibacillaceae</taxon>
        <taxon>Paenibacillus</taxon>
    </lineage>
</organism>
<dbReference type="Gene3D" id="1.10.150.130">
    <property type="match status" value="1"/>
</dbReference>
<dbReference type="EMBL" id="UGSC01000001">
    <property type="protein sequence ID" value="SUA70336.1"/>
    <property type="molecule type" value="Genomic_DNA"/>
</dbReference>
<dbReference type="AlphaFoldDB" id="A0A378XZA3"/>
<dbReference type="Gene3D" id="1.10.443.10">
    <property type="entry name" value="Intergrase catalytic core"/>
    <property type="match status" value="1"/>
</dbReference>
<dbReference type="InterPro" id="IPR050090">
    <property type="entry name" value="Tyrosine_recombinase_XerCD"/>
</dbReference>
<dbReference type="InterPro" id="IPR002104">
    <property type="entry name" value="Integrase_catalytic"/>
</dbReference>
<dbReference type="Pfam" id="PF00589">
    <property type="entry name" value="Phage_integrase"/>
    <property type="match status" value="1"/>
</dbReference>
<name>A0A378XZA3_PAEPO</name>
<dbReference type="GeneID" id="93346560"/>
<dbReference type="InterPro" id="IPR013762">
    <property type="entry name" value="Integrase-like_cat_sf"/>
</dbReference>
<accession>A0A378XZA3</accession>
<evidence type="ECO:0000256" key="1">
    <source>
        <dbReference type="ARBA" id="ARBA00008857"/>
    </source>
</evidence>
<evidence type="ECO:0000256" key="2">
    <source>
        <dbReference type="ARBA" id="ARBA00023125"/>
    </source>
</evidence>
<gene>
    <name evidence="5" type="primary">xerD</name>
    <name evidence="5" type="ORF">NCTC10343_03207</name>
</gene>
<reference evidence="5 6" key="1">
    <citation type="submission" date="2018-06" db="EMBL/GenBank/DDBJ databases">
        <authorList>
            <consortium name="Pathogen Informatics"/>
            <person name="Doyle S."/>
        </authorList>
    </citation>
    <scope>NUCLEOTIDE SEQUENCE [LARGE SCALE GENOMIC DNA]</scope>
    <source>
        <strain evidence="5 6">NCTC10343</strain>
    </source>
</reference>
<dbReference type="PANTHER" id="PTHR30349:SF64">
    <property type="entry name" value="PROPHAGE INTEGRASE INTD-RELATED"/>
    <property type="match status" value="1"/>
</dbReference>
<sequence length="351" mass="41277">MNAALNNNVVGLHTNRVFESISAYLMKVERRSTHTRYNYEVAIRRFFMWYRNKNLEELKEEDLDILNEQMIRYQAHLLDDYDYGHNYVNALAAPIVKLYEHLSRNRYNVKAEDVRLDKLPDDGESYGKLTVKEAETMAKLAMKQKKGQEKATLIRVAYTTSFRKSSLLHIKWSDISIDPNSQNYIVKIIGKGNKKHSRPLSPDLYNEMLKIKEQAYYKKYNDNYVFHLSDNTILAMMKNLRAEMNISEDRNIVFHSFRNVAANYIKETGGDIEEIRSQLGHSNYASLKHYMSDDKDYANMAGIRMLEDIDENILEKLNKEELLQIINKQSESIKIILQREAKKLINKKEER</sequence>
<dbReference type="PROSITE" id="PS51898">
    <property type="entry name" value="TYR_RECOMBINASE"/>
    <property type="match status" value="1"/>
</dbReference>
<dbReference type="SUPFAM" id="SSF56349">
    <property type="entry name" value="DNA breaking-rejoining enzymes"/>
    <property type="match status" value="1"/>
</dbReference>
<keyword evidence="2" id="KW-0238">DNA-binding</keyword>
<dbReference type="GO" id="GO:0003677">
    <property type="term" value="F:DNA binding"/>
    <property type="evidence" value="ECO:0007669"/>
    <property type="project" value="UniProtKB-KW"/>
</dbReference>
<keyword evidence="3" id="KW-0233">DNA recombination</keyword>
<dbReference type="PANTHER" id="PTHR30349">
    <property type="entry name" value="PHAGE INTEGRASE-RELATED"/>
    <property type="match status" value="1"/>
</dbReference>
<dbReference type="Proteomes" id="UP000254400">
    <property type="component" value="Unassembled WGS sequence"/>
</dbReference>
<proteinExistence type="inferred from homology"/>
<feature type="domain" description="Tyr recombinase" evidence="4">
    <location>
        <begin position="124"/>
        <end position="310"/>
    </location>
</feature>